<accession>A0A813J4F9</accession>
<gene>
    <name evidence="1" type="ORF">PGLA2088_LOCUS15952</name>
</gene>
<feature type="non-terminal residue" evidence="1">
    <location>
        <position position="126"/>
    </location>
</feature>
<reference evidence="1" key="1">
    <citation type="submission" date="2021-02" db="EMBL/GenBank/DDBJ databases">
        <authorList>
            <person name="Dougan E. K."/>
            <person name="Rhodes N."/>
            <person name="Thang M."/>
            <person name="Chan C."/>
        </authorList>
    </citation>
    <scope>NUCLEOTIDE SEQUENCE</scope>
</reference>
<sequence length="126" mass="13677">VLAPGAKDQLQSDILWKAVCNKESNFKERLLQLQPKEDEATKLPALQALSRSRSEGAQTWRARAVQSDACTQTTVYAEKVMRIPEVRVLNGHAGAGQSSCRPSCGRAPRSLLSQTCQAGAAAVQER</sequence>
<proteinExistence type="predicted"/>
<dbReference type="EMBL" id="CAJNNW010019991">
    <property type="protein sequence ID" value="CAE8665550.1"/>
    <property type="molecule type" value="Genomic_DNA"/>
</dbReference>
<comment type="caution">
    <text evidence="1">The sequence shown here is derived from an EMBL/GenBank/DDBJ whole genome shotgun (WGS) entry which is preliminary data.</text>
</comment>
<evidence type="ECO:0000313" key="2">
    <source>
        <dbReference type="Proteomes" id="UP000626109"/>
    </source>
</evidence>
<organism evidence="1 2">
    <name type="scientific">Polarella glacialis</name>
    <name type="common">Dinoflagellate</name>
    <dbReference type="NCBI Taxonomy" id="89957"/>
    <lineage>
        <taxon>Eukaryota</taxon>
        <taxon>Sar</taxon>
        <taxon>Alveolata</taxon>
        <taxon>Dinophyceae</taxon>
        <taxon>Suessiales</taxon>
        <taxon>Suessiaceae</taxon>
        <taxon>Polarella</taxon>
    </lineage>
</organism>
<dbReference type="Proteomes" id="UP000626109">
    <property type="component" value="Unassembled WGS sequence"/>
</dbReference>
<name>A0A813J4F9_POLGL</name>
<dbReference type="AlphaFoldDB" id="A0A813J4F9"/>
<evidence type="ECO:0000313" key="1">
    <source>
        <dbReference type="EMBL" id="CAE8665550.1"/>
    </source>
</evidence>
<protein>
    <submittedName>
        <fullName evidence="1">Uncharacterized protein</fullName>
    </submittedName>
</protein>